<dbReference type="InterPro" id="IPR005631">
    <property type="entry name" value="SDH"/>
</dbReference>
<dbReference type="SUPFAM" id="SSF109910">
    <property type="entry name" value="YgfY-like"/>
    <property type="match status" value="1"/>
</dbReference>
<dbReference type="AlphaFoldDB" id="A0A7Y6TVR6"/>
<proteinExistence type="inferred from homology"/>
<protein>
    <recommendedName>
        <fullName evidence="2">FAD assembly factor SdhE</fullName>
    </recommendedName>
</protein>
<dbReference type="Gene3D" id="1.10.150.250">
    <property type="entry name" value="Flavinator of succinate dehydrogenase"/>
    <property type="match status" value="1"/>
</dbReference>
<evidence type="ECO:0000313" key="6">
    <source>
        <dbReference type="Proteomes" id="UP000529637"/>
    </source>
</evidence>
<dbReference type="EMBL" id="JABWMJ010000002">
    <property type="protein sequence ID" value="NUZ05207.1"/>
    <property type="molecule type" value="Genomic_DNA"/>
</dbReference>
<dbReference type="InterPro" id="IPR036714">
    <property type="entry name" value="SDH_sf"/>
</dbReference>
<comment type="caution">
    <text evidence="5">The sequence shown here is derived from an EMBL/GenBank/DDBJ whole genome shotgun (WGS) entry which is preliminary data.</text>
</comment>
<evidence type="ECO:0000256" key="2">
    <source>
        <dbReference type="ARBA" id="ARBA00019418"/>
    </source>
</evidence>
<feature type="region of interest" description="Disordered" evidence="4">
    <location>
        <begin position="1"/>
        <end position="21"/>
    </location>
</feature>
<comment type="similarity">
    <text evidence="1">Belongs to the SdhE FAD assembly factor family.</text>
</comment>
<evidence type="ECO:0000313" key="5">
    <source>
        <dbReference type="EMBL" id="NUZ05207.1"/>
    </source>
</evidence>
<name>A0A7Y6TVR6_9BURK</name>
<organism evidence="5 6">
    <name type="scientific">Piscinibacter koreensis</name>
    <dbReference type="NCBI Taxonomy" id="2742824"/>
    <lineage>
        <taxon>Bacteria</taxon>
        <taxon>Pseudomonadati</taxon>
        <taxon>Pseudomonadota</taxon>
        <taxon>Betaproteobacteria</taxon>
        <taxon>Burkholderiales</taxon>
        <taxon>Sphaerotilaceae</taxon>
        <taxon>Piscinibacter</taxon>
    </lineage>
</organism>
<dbReference type="RefSeq" id="WP_176066880.1">
    <property type="nucleotide sequence ID" value="NZ_JABWMJ010000002.1"/>
</dbReference>
<evidence type="ECO:0000256" key="3">
    <source>
        <dbReference type="ARBA" id="ARBA00023186"/>
    </source>
</evidence>
<accession>A0A7Y6TVR6</accession>
<evidence type="ECO:0000256" key="1">
    <source>
        <dbReference type="ARBA" id="ARBA00008571"/>
    </source>
</evidence>
<keyword evidence="3" id="KW-0143">Chaperone</keyword>
<gene>
    <name evidence="5" type="ORF">HQN59_05470</name>
</gene>
<dbReference type="Pfam" id="PF03937">
    <property type="entry name" value="Sdh5"/>
    <property type="match status" value="1"/>
</dbReference>
<evidence type="ECO:0000256" key="4">
    <source>
        <dbReference type="SAM" id="MobiDB-lite"/>
    </source>
</evidence>
<reference evidence="5 6" key="1">
    <citation type="submission" date="2020-06" db="EMBL/GenBank/DDBJ databases">
        <title>Schlegella sp. ID0723 isolated from air conditioner.</title>
        <authorList>
            <person name="Kim D.Y."/>
            <person name="Kim D.-U."/>
        </authorList>
    </citation>
    <scope>NUCLEOTIDE SEQUENCE [LARGE SCALE GENOMIC DNA]</scope>
    <source>
        <strain evidence="5 6">ID0723</strain>
    </source>
</reference>
<keyword evidence="6" id="KW-1185">Reference proteome</keyword>
<dbReference type="Proteomes" id="UP000529637">
    <property type="component" value="Unassembled WGS sequence"/>
</dbReference>
<sequence>MATQALEARASDPSAGDPPIDERALSKLRWRCRRGLLENDLFVERFFAAHPVVTQSQARGLLALMDLSDNDLLDLLLRRSEPGSGPEFADMRAVLHLMRAPAPRIDPVHEPSKENA</sequence>